<dbReference type="PANTHER" id="PTHR11404">
    <property type="entry name" value="SUPEROXIDE DISMUTASE 2"/>
    <property type="match status" value="1"/>
</dbReference>
<dbReference type="SUPFAM" id="SSF46609">
    <property type="entry name" value="Fe,Mn superoxide dismutase (SOD), N-terminal domain"/>
    <property type="match status" value="1"/>
</dbReference>
<dbReference type="PIRSF" id="PIRSF000349">
    <property type="entry name" value="SODismutase"/>
    <property type="match status" value="1"/>
</dbReference>
<evidence type="ECO:0000256" key="3">
    <source>
        <dbReference type="ARBA" id="ARBA00022723"/>
    </source>
</evidence>
<gene>
    <name evidence="6" type="ORF">JM946_09575</name>
</gene>
<comment type="caution">
    <text evidence="6">The sequence shown here is derived from an EMBL/GenBank/DDBJ whole genome shotgun (WGS) entry which is preliminary data.</text>
</comment>
<evidence type="ECO:0000313" key="7">
    <source>
        <dbReference type="Proteomes" id="UP000661077"/>
    </source>
</evidence>
<dbReference type="PANTHER" id="PTHR11404:SF6">
    <property type="entry name" value="SUPEROXIDE DISMUTASE [MN], MITOCHONDRIAL"/>
    <property type="match status" value="1"/>
</dbReference>
<dbReference type="SUPFAM" id="SSF54719">
    <property type="entry name" value="Fe,Mn superoxide dismutase (SOD), C-terminal domain"/>
    <property type="match status" value="1"/>
</dbReference>
<proteinExistence type="inferred from homology"/>
<dbReference type="InterPro" id="IPR036324">
    <property type="entry name" value="Mn/Fe_SOD_N_sf"/>
</dbReference>
<organism evidence="6 7">
    <name type="scientific">Steroidobacter gossypii</name>
    <dbReference type="NCBI Taxonomy" id="2805490"/>
    <lineage>
        <taxon>Bacteria</taxon>
        <taxon>Pseudomonadati</taxon>
        <taxon>Pseudomonadota</taxon>
        <taxon>Gammaproteobacteria</taxon>
        <taxon>Steroidobacterales</taxon>
        <taxon>Steroidobacteraceae</taxon>
        <taxon>Steroidobacter</taxon>
    </lineage>
</organism>
<evidence type="ECO:0000256" key="4">
    <source>
        <dbReference type="ARBA" id="ARBA00023002"/>
    </source>
</evidence>
<keyword evidence="4" id="KW-0560">Oxidoreductase</keyword>
<keyword evidence="7" id="KW-1185">Reference proteome</keyword>
<reference evidence="6 7" key="1">
    <citation type="journal article" date="2021" name="Int. J. Syst. Evol. Microbiol.">
        <title>Steroidobacter gossypii sp. nov., isolated from soil of cotton cropping field.</title>
        <authorList>
            <person name="Huang R."/>
            <person name="Yang S."/>
            <person name="Zhen C."/>
            <person name="Liu W."/>
        </authorList>
    </citation>
    <scope>NUCLEOTIDE SEQUENCE [LARGE SCALE GENOMIC DNA]</scope>
    <source>
        <strain evidence="6 7">S1-65</strain>
    </source>
</reference>
<comment type="similarity">
    <text evidence="1">Belongs to the iron/manganese superoxide dismutase family.</text>
</comment>
<evidence type="ECO:0000256" key="1">
    <source>
        <dbReference type="ARBA" id="ARBA00008714"/>
    </source>
</evidence>
<keyword evidence="3" id="KW-0479">Metal-binding</keyword>
<dbReference type="InterPro" id="IPR036314">
    <property type="entry name" value="SOD_C_sf"/>
</dbReference>
<dbReference type="Proteomes" id="UP000661077">
    <property type="component" value="Unassembled WGS sequence"/>
</dbReference>
<evidence type="ECO:0000259" key="5">
    <source>
        <dbReference type="Pfam" id="PF02777"/>
    </source>
</evidence>
<dbReference type="EC" id="1.15.1.1" evidence="2"/>
<dbReference type="PROSITE" id="PS51318">
    <property type="entry name" value="TAT"/>
    <property type="match status" value="1"/>
</dbReference>
<evidence type="ECO:0000313" key="6">
    <source>
        <dbReference type="EMBL" id="MBM0105000.1"/>
    </source>
</evidence>
<dbReference type="Pfam" id="PF02777">
    <property type="entry name" value="Sod_Fe_C"/>
    <property type="match status" value="1"/>
</dbReference>
<dbReference type="EMBL" id="JAEVLS010000002">
    <property type="protein sequence ID" value="MBM0105000.1"/>
    <property type="molecule type" value="Genomic_DNA"/>
</dbReference>
<protein>
    <recommendedName>
        <fullName evidence="2">superoxide dismutase</fullName>
        <ecNumber evidence="2">1.15.1.1</ecNumber>
    </recommendedName>
</protein>
<evidence type="ECO:0000256" key="2">
    <source>
        <dbReference type="ARBA" id="ARBA00012682"/>
    </source>
</evidence>
<accession>A0ABS1WVK1</accession>
<dbReference type="InterPro" id="IPR050265">
    <property type="entry name" value="Fe/Mn_Superoxide_Dismutase"/>
</dbReference>
<dbReference type="InterPro" id="IPR001189">
    <property type="entry name" value="Mn/Fe_SOD"/>
</dbReference>
<dbReference type="Gene3D" id="3.55.40.20">
    <property type="entry name" value="Iron/manganese superoxide dismutase, C-terminal domain"/>
    <property type="match status" value="1"/>
</dbReference>
<dbReference type="InterPro" id="IPR006311">
    <property type="entry name" value="TAT_signal"/>
</dbReference>
<sequence>MTDLTRREVLQTAALGVAVLATTDAVAQQSSGAAGPAWSRTIEPKPLPFNARNLNGLSEKLVVSHWENNYGGAVKALNIVRQRLRAQLASQDPPYIYNDLKREHLIRTGSVVLHELYFGNLGGDGKAPAQLRSAIARSFGTFDAWESEFRKIGQGLGGGSGWVVLGYNEHLQLLENYWMADHAHNPPHTRPVLVMDMYEHAYHMDFGAAAAKYIDAFFANVNWDEVAKRVTV</sequence>
<dbReference type="InterPro" id="IPR019832">
    <property type="entry name" value="Mn/Fe_SOD_C"/>
</dbReference>
<dbReference type="RefSeq" id="WP_203167068.1">
    <property type="nucleotide sequence ID" value="NZ_JAEVLS010000002.1"/>
</dbReference>
<name>A0ABS1WVK1_9GAMM</name>
<feature type="domain" description="Manganese/iron superoxide dismutase C-terminal" evidence="5">
    <location>
        <begin position="130"/>
        <end position="229"/>
    </location>
</feature>